<dbReference type="EnsemblMetazoa" id="PPA44096.1">
    <property type="protein sequence ID" value="PPA44096.1"/>
    <property type="gene ID" value="WBGene00282465"/>
</dbReference>
<dbReference type="AlphaFoldDB" id="A0A2A6CVJ0"/>
<proteinExistence type="predicted"/>
<feature type="compositionally biased region" description="Basic and acidic residues" evidence="1">
    <location>
        <begin position="35"/>
        <end position="56"/>
    </location>
</feature>
<reference evidence="3" key="1">
    <citation type="journal article" date="2008" name="Nat. Genet.">
        <title>The Pristionchus pacificus genome provides a unique perspective on nematode lifestyle and parasitism.</title>
        <authorList>
            <person name="Dieterich C."/>
            <person name="Clifton S.W."/>
            <person name="Schuster L.N."/>
            <person name="Chinwalla A."/>
            <person name="Delehaunty K."/>
            <person name="Dinkelacker I."/>
            <person name="Fulton L."/>
            <person name="Fulton R."/>
            <person name="Godfrey J."/>
            <person name="Minx P."/>
            <person name="Mitreva M."/>
            <person name="Roeseler W."/>
            <person name="Tian H."/>
            <person name="Witte H."/>
            <person name="Yang S.P."/>
            <person name="Wilson R.K."/>
            <person name="Sommer R.J."/>
        </authorList>
    </citation>
    <scope>NUCLEOTIDE SEQUENCE [LARGE SCALE GENOMIC DNA]</scope>
    <source>
        <strain evidence="3">PS312</strain>
    </source>
</reference>
<protein>
    <submittedName>
        <fullName evidence="2">Uncharacterized protein</fullName>
    </submittedName>
</protein>
<keyword evidence="3" id="KW-1185">Reference proteome</keyword>
<accession>A0A8R1YZ69</accession>
<name>A0A2A6CVJ0_PRIPA</name>
<reference evidence="2" key="2">
    <citation type="submission" date="2022-06" db="UniProtKB">
        <authorList>
            <consortium name="EnsemblMetazoa"/>
        </authorList>
    </citation>
    <scope>IDENTIFICATION</scope>
    <source>
        <strain evidence="2">PS312</strain>
    </source>
</reference>
<evidence type="ECO:0000313" key="3">
    <source>
        <dbReference type="Proteomes" id="UP000005239"/>
    </source>
</evidence>
<feature type="region of interest" description="Disordered" evidence="1">
    <location>
        <begin position="23"/>
        <end position="71"/>
    </location>
</feature>
<organism evidence="2 3">
    <name type="scientific">Pristionchus pacificus</name>
    <name type="common">Parasitic nematode worm</name>
    <dbReference type="NCBI Taxonomy" id="54126"/>
    <lineage>
        <taxon>Eukaryota</taxon>
        <taxon>Metazoa</taxon>
        <taxon>Ecdysozoa</taxon>
        <taxon>Nematoda</taxon>
        <taxon>Chromadorea</taxon>
        <taxon>Rhabditida</taxon>
        <taxon>Rhabditina</taxon>
        <taxon>Diplogasteromorpha</taxon>
        <taxon>Diplogasteroidea</taxon>
        <taxon>Neodiplogasteridae</taxon>
        <taxon>Pristionchus</taxon>
    </lineage>
</organism>
<sequence length="71" mass="7937">MSDAGATSANWIPEPRASLFSFRGPRKLKVGGRGRGQENEEEKAMMMKEGEERSVDPEEEEEGPVWVQKAD</sequence>
<evidence type="ECO:0000313" key="2">
    <source>
        <dbReference type="EnsemblMetazoa" id="PPA44096.1"/>
    </source>
</evidence>
<accession>A0A2A6CVJ0</accession>
<gene>
    <name evidence="2" type="primary">WBGene00282465</name>
</gene>
<dbReference type="Proteomes" id="UP000005239">
    <property type="component" value="Unassembled WGS sequence"/>
</dbReference>
<evidence type="ECO:0000256" key="1">
    <source>
        <dbReference type="SAM" id="MobiDB-lite"/>
    </source>
</evidence>